<evidence type="ECO:0000256" key="4">
    <source>
        <dbReference type="ARBA" id="ARBA00022679"/>
    </source>
</evidence>
<proteinExistence type="predicted"/>
<dbReference type="SMART" id="SM00387">
    <property type="entry name" value="HATPase_c"/>
    <property type="match status" value="1"/>
</dbReference>
<keyword evidence="4" id="KW-0808">Transferase</keyword>
<evidence type="ECO:0000256" key="5">
    <source>
        <dbReference type="ARBA" id="ARBA00022777"/>
    </source>
</evidence>
<sequence length="612" mass="66047">MLRGDERFVGPSAGRFVTAEQPGADAALIAFAAFTDQALRSTNVAEVAQRAVEVLQVTLGSVSVAYLVPQGRLWHAAALSASVPVALASRLRAGLPLRGPQIEAALSARDVLFVPQWTVTVPDVPDTETFGAVALCPTYRGETLVGVLAMGIQSAADWTERERSVFRAVGRSLSLALDRAHKEEQLRLHNAALQAQARSLEAFAQLSADLGAQEHRLALIRRAQEVALALLPRGFAAYYEPEGDLWCLKAQVGQVRDPARQAALDAGLPFSQAQSLQLPWDSGEPYYQAAFDPQSDGLKVPGDGLGALASLPLQVGGERLGIFTVGQFEARPWDAGDRALLAAITRSLVLALERARSVTALRHYSAELERSNAALQGANEELEAFAYSVSHDLRAPVRHIAGFADLLGRALDPETLAQPKVGRALTVIREAAAQMNDLIDAMLNLSRAGRQELRLAETKLDALVGSIWAEFQPEVQAREAQGHQVTFEPAPLPHVQADPALLRQVLTNLLGNALKYTAQTPQARIEVWAETSPDTWTVFVRDNGVGFDPRYAHKLFGVFQRLHRAEDFGGTGVGLANVRRIVQRHGGTVSAQGEVGQGATFCFTLPRRPALD</sequence>
<name>A0A7C9HQ17_9DEIO</name>
<evidence type="ECO:0000259" key="6">
    <source>
        <dbReference type="PROSITE" id="PS50109"/>
    </source>
</evidence>
<accession>A0A7C9HQ17</accession>
<dbReference type="InterPro" id="IPR050351">
    <property type="entry name" value="BphY/WalK/GraS-like"/>
</dbReference>
<dbReference type="SMART" id="SM00388">
    <property type="entry name" value="HisKA"/>
    <property type="match status" value="1"/>
</dbReference>
<dbReference type="CDD" id="cd00082">
    <property type="entry name" value="HisKA"/>
    <property type="match status" value="1"/>
</dbReference>
<dbReference type="AlphaFoldDB" id="A0A7C9HQ17"/>
<keyword evidence="3" id="KW-0597">Phosphoprotein</keyword>
<dbReference type="PANTHER" id="PTHR42878:SF15">
    <property type="entry name" value="BACTERIOPHYTOCHROME"/>
    <property type="match status" value="1"/>
</dbReference>
<dbReference type="Gene3D" id="3.30.450.40">
    <property type="match status" value="2"/>
</dbReference>
<dbReference type="GO" id="GO:0030295">
    <property type="term" value="F:protein kinase activator activity"/>
    <property type="evidence" value="ECO:0007669"/>
    <property type="project" value="TreeGrafter"/>
</dbReference>
<dbReference type="GO" id="GO:0000155">
    <property type="term" value="F:phosphorelay sensor kinase activity"/>
    <property type="evidence" value="ECO:0007669"/>
    <property type="project" value="InterPro"/>
</dbReference>
<dbReference type="FunFam" id="3.30.565.10:FF:000006">
    <property type="entry name" value="Sensor histidine kinase WalK"/>
    <property type="match status" value="1"/>
</dbReference>
<keyword evidence="8" id="KW-1185">Reference proteome</keyword>
<dbReference type="InterPro" id="IPR036097">
    <property type="entry name" value="HisK_dim/P_sf"/>
</dbReference>
<dbReference type="EC" id="2.7.13.3" evidence="2"/>
<gene>
    <name evidence="7" type="ORF">GO986_02625</name>
</gene>
<dbReference type="EMBL" id="WQLB01000002">
    <property type="protein sequence ID" value="MVN85653.1"/>
    <property type="molecule type" value="Genomic_DNA"/>
</dbReference>
<dbReference type="PROSITE" id="PS50109">
    <property type="entry name" value="HIS_KIN"/>
    <property type="match status" value="1"/>
</dbReference>
<comment type="caution">
    <text evidence="7">The sequence shown here is derived from an EMBL/GenBank/DDBJ whole genome shotgun (WGS) entry which is preliminary data.</text>
</comment>
<dbReference type="SMART" id="SM00065">
    <property type="entry name" value="GAF"/>
    <property type="match status" value="2"/>
</dbReference>
<reference evidence="7 8" key="1">
    <citation type="submission" date="2019-12" db="EMBL/GenBank/DDBJ databases">
        <title>Deinococcus sp. HMF7620 Genome sequencing and assembly.</title>
        <authorList>
            <person name="Kang H."/>
            <person name="Kim H."/>
            <person name="Joh K."/>
        </authorList>
    </citation>
    <scope>NUCLEOTIDE SEQUENCE [LARGE SCALE GENOMIC DNA]</scope>
    <source>
        <strain evidence="7 8">HMF7620</strain>
    </source>
</reference>
<dbReference type="GO" id="GO:0000156">
    <property type="term" value="F:phosphorelay response regulator activity"/>
    <property type="evidence" value="ECO:0007669"/>
    <property type="project" value="TreeGrafter"/>
</dbReference>
<dbReference type="PRINTS" id="PR00344">
    <property type="entry name" value="BCTRLSENSOR"/>
</dbReference>
<dbReference type="SUPFAM" id="SSF55781">
    <property type="entry name" value="GAF domain-like"/>
    <property type="match status" value="2"/>
</dbReference>
<dbReference type="InterPro" id="IPR005467">
    <property type="entry name" value="His_kinase_dom"/>
</dbReference>
<dbReference type="InterPro" id="IPR003018">
    <property type="entry name" value="GAF"/>
</dbReference>
<dbReference type="SUPFAM" id="SSF47384">
    <property type="entry name" value="Homodimeric domain of signal transducing histidine kinase"/>
    <property type="match status" value="1"/>
</dbReference>
<dbReference type="Pfam" id="PF02518">
    <property type="entry name" value="HATPase_c"/>
    <property type="match status" value="1"/>
</dbReference>
<dbReference type="InterPro" id="IPR036890">
    <property type="entry name" value="HATPase_C_sf"/>
</dbReference>
<dbReference type="PANTHER" id="PTHR42878">
    <property type="entry name" value="TWO-COMPONENT HISTIDINE KINASE"/>
    <property type="match status" value="1"/>
</dbReference>
<feature type="domain" description="Histidine kinase" evidence="6">
    <location>
        <begin position="388"/>
        <end position="609"/>
    </location>
</feature>
<dbReference type="RefSeq" id="WP_157457649.1">
    <property type="nucleotide sequence ID" value="NZ_WQLB01000002.1"/>
</dbReference>
<dbReference type="InterPro" id="IPR004358">
    <property type="entry name" value="Sig_transdc_His_kin-like_C"/>
</dbReference>
<evidence type="ECO:0000313" key="7">
    <source>
        <dbReference type="EMBL" id="MVN85653.1"/>
    </source>
</evidence>
<dbReference type="Pfam" id="PF00512">
    <property type="entry name" value="HisKA"/>
    <property type="match status" value="1"/>
</dbReference>
<evidence type="ECO:0000256" key="1">
    <source>
        <dbReference type="ARBA" id="ARBA00000085"/>
    </source>
</evidence>
<keyword evidence="5" id="KW-0418">Kinase</keyword>
<protein>
    <recommendedName>
        <fullName evidence="2">histidine kinase</fullName>
        <ecNumber evidence="2">2.7.13.3</ecNumber>
    </recommendedName>
</protein>
<evidence type="ECO:0000313" key="8">
    <source>
        <dbReference type="Proteomes" id="UP000483286"/>
    </source>
</evidence>
<dbReference type="Gene3D" id="1.10.287.130">
    <property type="match status" value="1"/>
</dbReference>
<dbReference type="GO" id="GO:0007234">
    <property type="term" value="P:osmosensory signaling via phosphorelay pathway"/>
    <property type="evidence" value="ECO:0007669"/>
    <property type="project" value="TreeGrafter"/>
</dbReference>
<evidence type="ECO:0000256" key="2">
    <source>
        <dbReference type="ARBA" id="ARBA00012438"/>
    </source>
</evidence>
<organism evidence="7 8">
    <name type="scientific">Deinococcus arboris</name>
    <dbReference type="NCBI Taxonomy" id="2682977"/>
    <lineage>
        <taxon>Bacteria</taxon>
        <taxon>Thermotogati</taxon>
        <taxon>Deinococcota</taxon>
        <taxon>Deinococci</taxon>
        <taxon>Deinococcales</taxon>
        <taxon>Deinococcaceae</taxon>
        <taxon>Deinococcus</taxon>
    </lineage>
</organism>
<dbReference type="SUPFAM" id="SSF55874">
    <property type="entry name" value="ATPase domain of HSP90 chaperone/DNA topoisomerase II/histidine kinase"/>
    <property type="match status" value="1"/>
</dbReference>
<dbReference type="InterPro" id="IPR003594">
    <property type="entry name" value="HATPase_dom"/>
</dbReference>
<dbReference type="Gene3D" id="3.30.565.10">
    <property type="entry name" value="Histidine kinase-like ATPase, C-terminal domain"/>
    <property type="match status" value="1"/>
</dbReference>
<evidence type="ECO:0000256" key="3">
    <source>
        <dbReference type="ARBA" id="ARBA00022553"/>
    </source>
</evidence>
<dbReference type="Proteomes" id="UP000483286">
    <property type="component" value="Unassembled WGS sequence"/>
</dbReference>
<dbReference type="InterPro" id="IPR003661">
    <property type="entry name" value="HisK_dim/P_dom"/>
</dbReference>
<dbReference type="InterPro" id="IPR029016">
    <property type="entry name" value="GAF-like_dom_sf"/>
</dbReference>
<comment type="catalytic activity">
    <reaction evidence="1">
        <text>ATP + protein L-histidine = ADP + protein N-phospho-L-histidine.</text>
        <dbReference type="EC" id="2.7.13.3"/>
    </reaction>
</comment>